<protein>
    <recommendedName>
        <fullName evidence="4">CCT domain-containing protein</fullName>
    </recommendedName>
</protein>
<comment type="caution">
    <text evidence="5">The sequence shown here is derived from an EMBL/GenBank/DDBJ whole genome shotgun (WGS) entry which is preliminary data.</text>
</comment>
<dbReference type="InterPro" id="IPR045281">
    <property type="entry name" value="CONSTANS-like"/>
</dbReference>
<dbReference type="Pfam" id="PF06203">
    <property type="entry name" value="CCT"/>
    <property type="match status" value="1"/>
</dbReference>
<evidence type="ECO:0000313" key="6">
    <source>
        <dbReference type="Proteomes" id="UP001417504"/>
    </source>
</evidence>
<dbReference type="GO" id="GO:0009909">
    <property type="term" value="P:regulation of flower development"/>
    <property type="evidence" value="ECO:0007669"/>
    <property type="project" value="InterPro"/>
</dbReference>
<sequence>MIMYDYTADLFSLGCTAADILPFPPETATSSTAHIPPTLAYDHDHDHLPNINSWLTAADDVEYSPSPRSVQEALVALKTEVGGYNSTSCSSYGSSNSLPGYVLNHSRPSSCFVQRSFSSNSISVQKDDRVVTNGLYVNPMLSYLDEAHPEVRDSDSANYCSMRKVFSTGDLQRVNLVQRGALNESSIMHENCGVDVIGKVGRYSAEERKERIERYRSKRHHRNFNKKIKYACRKTLADSRPRIRGRFAKNDEIEEISQAKWCQLSKDENEEDGDVWLNFIDAFSMTMFP</sequence>
<evidence type="ECO:0000256" key="1">
    <source>
        <dbReference type="ARBA" id="ARBA00004123"/>
    </source>
</evidence>
<dbReference type="PANTHER" id="PTHR31319:SF110">
    <property type="entry name" value="CCT MOTIF FAMILY PROTEIN"/>
    <property type="match status" value="1"/>
</dbReference>
<reference evidence="5 6" key="1">
    <citation type="submission" date="2024-01" db="EMBL/GenBank/DDBJ databases">
        <title>Genome assemblies of Stephania.</title>
        <authorList>
            <person name="Yang L."/>
        </authorList>
    </citation>
    <scope>NUCLEOTIDE SEQUENCE [LARGE SCALE GENOMIC DNA]</scope>
    <source>
        <strain evidence="5">QJT</strain>
        <tissue evidence="5">Leaf</tissue>
    </source>
</reference>
<evidence type="ECO:0000313" key="5">
    <source>
        <dbReference type="EMBL" id="KAK9123694.1"/>
    </source>
</evidence>
<dbReference type="PANTHER" id="PTHR31319">
    <property type="entry name" value="ZINC FINGER PROTEIN CONSTANS-LIKE 4"/>
    <property type="match status" value="1"/>
</dbReference>
<dbReference type="EMBL" id="JBBNAE010000005">
    <property type="protein sequence ID" value="KAK9123694.1"/>
    <property type="molecule type" value="Genomic_DNA"/>
</dbReference>
<proteinExistence type="predicted"/>
<organism evidence="5 6">
    <name type="scientific">Stephania japonica</name>
    <dbReference type="NCBI Taxonomy" id="461633"/>
    <lineage>
        <taxon>Eukaryota</taxon>
        <taxon>Viridiplantae</taxon>
        <taxon>Streptophyta</taxon>
        <taxon>Embryophyta</taxon>
        <taxon>Tracheophyta</taxon>
        <taxon>Spermatophyta</taxon>
        <taxon>Magnoliopsida</taxon>
        <taxon>Ranunculales</taxon>
        <taxon>Menispermaceae</taxon>
        <taxon>Menispermoideae</taxon>
        <taxon>Cissampelideae</taxon>
        <taxon>Stephania</taxon>
    </lineage>
</organism>
<gene>
    <name evidence="5" type="ORF">Sjap_013296</name>
</gene>
<dbReference type="GO" id="GO:0005634">
    <property type="term" value="C:nucleus"/>
    <property type="evidence" value="ECO:0007669"/>
    <property type="project" value="UniProtKB-SubCell"/>
</dbReference>
<evidence type="ECO:0000256" key="3">
    <source>
        <dbReference type="PROSITE-ProRule" id="PRU00357"/>
    </source>
</evidence>
<keyword evidence="6" id="KW-1185">Reference proteome</keyword>
<name>A0AAP0IXM4_9MAGN</name>
<comment type="subcellular location">
    <subcellularLocation>
        <location evidence="1 3">Nucleus</location>
    </subcellularLocation>
</comment>
<keyword evidence="2 3" id="KW-0539">Nucleus</keyword>
<feature type="domain" description="CCT" evidence="4">
    <location>
        <begin position="208"/>
        <end position="250"/>
    </location>
</feature>
<dbReference type="AlphaFoldDB" id="A0AAP0IXM4"/>
<dbReference type="Proteomes" id="UP001417504">
    <property type="component" value="Unassembled WGS sequence"/>
</dbReference>
<accession>A0AAP0IXM4</accession>
<dbReference type="GO" id="GO:0003700">
    <property type="term" value="F:DNA-binding transcription factor activity"/>
    <property type="evidence" value="ECO:0007669"/>
    <property type="project" value="TreeGrafter"/>
</dbReference>
<evidence type="ECO:0000256" key="2">
    <source>
        <dbReference type="ARBA" id="ARBA00023242"/>
    </source>
</evidence>
<dbReference type="PROSITE" id="PS51017">
    <property type="entry name" value="CCT"/>
    <property type="match status" value="1"/>
</dbReference>
<evidence type="ECO:0000259" key="4">
    <source>
        <dbReference type="PROSITE" id="PS51017"/>
    </source>
</evidence>
<dbReference type="InterPro" id="IPR010402">
    <property type="entry name" value="CCT_domain"/>
</dbReference>